<evidence type="ECO:0000313" key="4">
    <source>
        <dbReference type="Proteomes" id="UP000468901"/>
    </source>
</evidence>
<reference evidence="3 4" key="1">
    <citation type="submission" date="2019-09" db="EMBL/GenBank/DDBJ databases">
        <title>Parvibaculum sedimenti sp. nov., isolated from sediment.</title>
        <authorList>
            <person name="Wang Y."/>
        </authorList>
    </citation>
    <scope>NUCLEOTIDE SEQUENCE [LARGE SCALE GENOMIC DNA]</scope>
    <source>
        <strain evidence="3 4">HXT-9</strain>
    </source>
</reference>
<organism evidence="3 4">
    <name type="scientific">Parvibaculum sedimenti</name>
    <dbReference type="NCBI Taxonomy" id="2608632"/>
    <lineage>
        <taxon>Bacteria</taxon>
        <taxon>Pseudomonadati</taxon>
        <taxon>Pseudomonadota</taxon>
        <taxon>Alphaproteobacteria</taxon>
        <taxon>Hyphomicrobiales</taxon>
        <taxon>Parvibaculaceae</taxon>
        <taxon>Parvibaculum</taxon>
    </lineage>
</organism>
<feature type="domain" description="TadE-like" evidence="2">
    <location>
        <begin position="52"/>
        <end position="93"/>
    </location>
</feature>
<proteinExistence type="predicted"/>
<feature type="transmembrane region" description="Helical" evidence="1">
    <location>
        <begin position="53"/>
        <end position="79"/>
    </location>
</feature>
<name>A0A6N6VMQ5_9HYPH</name>
<dbReference type="Pfam" id="PF07811">
    <property type="entry name" value="TadE"/>
    <property type="match status" value="1"/>
</dbReference>
<dbReference type="Proteomes" id="UP000468901">
    <property type="component" value="Unassembled WGS sequence"/>
</dbReference>
<protein>
    <submittedName>
        <fullName evidence="3">Pilus assembly protein</fullName>
    </submittedName>
</protein>
<dbReference type="InterPro" id="IPR012495">
    <property type="entry name" value="TadE-like_dom"/>
</dbReference>
<keyword evidence="4" id="KW-1185">Reference proteome</keyword>
<dbReference type="AlphaFoldDB" id="A0A6N6VMQ5"/>
<comment type="caution">
    <text evidence="3">The sequence shown here is derived from an EMBL/GenBank/DDBJ whole genome shotgun (WGS) entry which is preliminary data.</text>
</comment>
<dbReference type="EMBL" id="WESC01000001">
    <property type="protein sequence ID" value="KAB7742831.1"/>
    <property type="molecule type" value="Genomic_DNA"/>
</dbReference>
<keyword evidence="1" id="KW-0472">Membrane</keyword>
<sequence>MDVDGQSTPGRRCLKHRSDVPRTRGEYLAMTQNESTKRNGLLRRFARANRASVAVEFALTALPFFMVLFAIIEGGLVFFATATLENAVTDVGRLIRTGQAQTGNMTSAQLVQKICNEVVFVSNCTTNLKLDVRTFSSFSSVAFPSPVDANGKIVDTLQFDTGSAGDIVLIRAFYVWSVMSPLPTGLANNTGSSRLIQSSVAFRNEPYTSS</sequence>
<evidence type="ECO:0000256" key="1">
    <source>
        <dbReference type="SAM" id="Phobius"/>
    </source>
</evidence>
<accession>A0A6N6VMQ5</accession>
<keyword evidence="1" id="KW-1133">Transmembrane helix</keyword>
<evidence type="ECO:0000259" key="2">
    <source>
        <dbReference type="Pfam" id="PF07811"/>
    </source>
</evidence>
<gene>
    <name evidence="3" type="ORF">F2P47_01505</name>
</gene>
<evidence type="ECO:0000313" key="3">
    <source>
        <dbReference type="EMBL" id="KAB7742831.1"/>
    </source>
</evidence>
<keyword evidence="1" id="KW-0812">Transmembrane</keyword>